<dbReference type="Proteomes" id="UP000634206">
    <property type="component" value="Unassembled WGS sequence"/>
</dbReference>
<dbReference type="RefSeq" id="WP_309488190.1">
    <property type="nucleotide sequence ID" value="NZ_JAENIG010000001.1"/>
</dbReference>
<evidence type="ECO:0008006" key="4">
    <source>
        <dbReference type="Google" id="ProtNLM"/>
    </source>
</evidence>
<gene>
    <name evidence="2" type="ORF">JIN83_01355</name>
</gene>
<dbReference type="EMBL" id="JAENIG010000001">
    <property type="protein sequence ID" value="MBK1853594.1"/>
    <property type="molecule type" value="Genomic_DNA"/>
</dbReference>
<evidence type="ECO:0000313" key="3">
    <source>
        <dbReference type="Proteomes" id="UP000634206"/>
    </source>
</evidence>
<keyword evidence="3" id="KW-1185">Reference proteome</keyword>
<evidence type="ECO:0000313" key="2">
    <source>
        <dbReference type="EMBL" id="MBK1853594.1"/>
    </source>
</evidence>
<keyword evidence="1" id="KW-0732">Signal</keyword>
<feature type="signal peptide" evidence="1">
    <location>
        <begin position="1"/>
        <end position="23"/>
    </location>
</feature>
<protein>
    <recommendedName>
        <fullName evidence="4">Secreted protein</fullName>
    </recommendedName>
</protein>
<reference evidence="2" key="1">
    <citation type="submission" date="2021-01" db="EMBL/GenBank/DDBJ databases">
        <title>Modified the classification status of verrucomicrobia.</title>
        <authorList>
            <person name="Feng X."/>
        </authorList>
    </citation>
    <scope>NUCLEOTIDE SEQUENCE</scope>
    <source>
        <strain evidence="2">5K15</strain>
    </source>
</reference>
<proteinExistence type="predicted"/>
<sequence length="300" mass="33092">MKLPVISATVISCASVFTTPAQAGESSSKTVIVTPPAPECSTRQIQPLFSRYAQTSKTWTLRASHRSFEDAKLQEVDEFDGSLSDVELTVPLSESLQLRVYYPFNTNGDAREVSSGQEVEIDGNGGLLDFPSLTLDWQFKHASSPSDSNMAVYFGLGNVRQNLEGENQVTNRVDRINHRGSMASFGFKMDQQLNNCWTFVGNVGGRYYWDSDDIHPDGGSDKFFLIDASAAFIYAPQDAWIYPMVELVYQGSFDSYSSLQVVPQVIIPVCDHLDVNLGVALGLLDDSPSTDARAQVTLRF</sequence>
<comment type="caution">
    <text evidence="2">The sequence shown here is derived from an EMBL/GenBank/DDBJ whole genome shotgun (WGS) entry which is preliminary data.</text>
</comment>
<dbReference type="AlphaFoldDB" id="A0AAE2S9X8"/>
<feature type="chain" id="PRO_5041908543" description="Secreted protein" evidence="1">
    <location>
        <begin position="24"/>
        <end position="300"/>
    </location>
</feature>
<evidence type="ECO:0000256" key="1">
    <source>
        <dbReference type="SAM" id="SignalP"/>
    </source>
</evidence>
<name>A0AAE2S9X8_9BACT</name>
<accession>A0AAE2S9X8</accession>
<organism evidence="2 3">
    <name type="scientific">Oceaniferula flava</name>
    <dbReference type="NCBI Taxonomy" id="2800421"/>
    <lineage>
        <taxon>Bacteria</taxon>
        <taxon>Pseudomonadati</taxon>
        <taxon>Verrucomicrobiota</taxon>
        <taxon>Verrucomicrobiia</taxon>
        <taxon>Verrucomicrobiales</taxon>
        <taxon>Verrucomicrobiaceae</taxon>
        <taxon>Oceaniferula</taxon>
    </lineage>
</organism>